<feature type="transmembrane region" description="Helical" evidence="8">
    <location>
        <begin position="211"/>
        <end position="230"/>
    </location>
</feature>
<evidence type="ECO:0000256" key="3">
    <source>
        <dbReference type="ARBA" id="ARBA00022448"/>
    </source>
</evidence>
<feature type="transmembrane region" description="Helical" evidence="8">
    <location>
        <begin position="12"/>
        <end position="38"/>
    </location>
</feature>
<comment type="similarity">
    <text evidence="2 8">Belongs to the 4-toluene sulfonate uptake permease (TSUP) (TC 2.A.102) family.</text>
</comment>
<dbReference type="RefSeq" id="WP_376981172.1">
    <property type="nucleotide sequence ID" value="NZ_JBHLSV010000015.1"/>
</dbReference>
<dbReference type="Proteomes" id="UP001589793">
    <property type="component" value="Unassembled WGS sequence"/>
</dbReference>
<proteinExistence type="inferred from homology"/>
<reference evidence="9 10" key="1">
    <citation type="submission" date="2024-09" db="EMBL/GenBank/DDBJ databases">
        <authorList>
            <person name="Sun Q."/>
            <person name="Mori K."/>
        </authorList>
    </citation>
    <scope>NUCLEOTIDE SEQUENCE [LARGE SCALE GENOMIC DNA]</scope>
    <source>
        <strain evidence="9 10">CICC 10874</strain>
    </source>
</reference>
<dbReference type="PANTHER" id="PTHR30269:SF0">
    <property type="entry name" value="MEMBRANE TRANSPORTER PROTEIN YFCA-RELATED"/>
    <property type="match status" value="1"/>
</dbReference>
<protein>
    <recommendedName>
        <fullName evidence="8">Probable membrane transporter protein</fullName>
    </recommendedName>
</protein>
<name>A0ABV6RCP8_9MICO</name>
<keyword evidence="3" id="KW-0813">Transport</keyword>
<feature type="transmembrane region" description="Helical" evidence="8">
    <location>
        <begin position="110"/>
        <end position="128"/>
    </location>
</feature>
<dbReference type="InterPro" id="IPR052017">
    <property type="entry name" value="TSUP"/>
</dbReference>
<evidence type="ECO:0000313" key="10">
    <source>
        <dbReference type="Proteomes" id="UP001589793"/>
    </source>
</evidence>
<evidence type="ECO:0000313" key="9">
    <source>
        <dbReference type="EMBL" id="MFC0674771.1"/>
    </source>
</evidence>
<evidence type="ECO:0000256" key="7">
    <source>
        <dbReference type="ARBA" id="ARBA00023136"/>
    </source>
</evidence>
<keyword evidence="7 8" id="KW-0472">Membrane</keyword>
<evidence type="ECO:0000256" key="8">
    <source>
        <dbReference type="RuleBase" id="RU363041"/>
    </source>
</evidence>
<feature type="transmembrane region" description="Helical" evidence="8">
    <location>
        <begin position="82"/>
        <end position="104"/>
    </location>
</feature>
<evidence type="ECO:0000256" key="2">
    <source>
        <dbReference type="ARBA" id="ARBA00009142"/>
    </source>
</evidence>
<keyword evidence="5 8" id="KW-0812">Transmembrane</keyword>
<dbReference type="InterPro" id="IPR002781">
    <property type="entry name" value="TM_pro_TauE-like"/>
</dbReference>
<gene>
    <name evidence="9" type="ORF">ACFFF6_12455</name>
</gene>
<dbReference type="EMBL" id="JBHLSV010000015">
    <property type="protein sequence ID" value="MFC0674771.1"/>
    <property type="molecule type" value="Genomic_DNA"/>
</dbReference>
<evidence type="ECO:0000256" key="1">
    <source>
        <dbReference type="ARBA" id="ARBA00004651"/>
    </source>
</evidence>
<evidence type="ECO:0000256" key="5">
    <source>
        <dbReference type="ARBA" id="ARBA00022692"/>
    </source>
</evidence>
<feature type="transmembrane region" description="Helical" evidence="8">
    <location>
        <begin position="242"/>
        <end position="260"/>
    </location>
</feature>
<evidence type="ECO:0000256" key="6">
    <source>
        <dbReference type="ARBA" id="ARBA00022989"/>
    </source>
</evidence>
<keyword evidence="4 8" id="KW-1003">Cell membrane</keyword>
<accession>A0ABV6RCP8</accession>
<comment type="subcellular location">
    <subcellularLocation>
        <location evidence="1 8">Cell membrane</location>
        <topology evidence="1 8">Multi-pass membrane protein</topology>
    </subcellularLocation>
</comment>
<dbReference type="PANTHER" id="PTHR30269">
    <property type="entry name" value="TRANSMEMBRANE PROTEIN YFCA"/>
    <property type="match status" value="1"/>
</dbReference>
<evidence type="ECO:0000256" key="4">
    <source>
        <dbReference type="ARBA" id="ARBA00022475"/>
    </source>
</evidence>
<comment type="caution">
    <text evidence="9">The sequence shown here is derived from an EMBL/GenBank/DDBJ whole genome shotgun (WGS) entry which is preliminary data.</text>
</comment>
<organism evidence="9 10">
    <name type="scientific">Brachybacterium hainanense</name>
    <dbReference type="NCBI Taxonomy" id="1541174"/>
    <lineage>
        <taxon>Bacteria</taxon>
        <taxon>Bacillati</taxon>
        <taxon>Actinomycetota</taxon>
        <taxon>Actinomycetes</taxon>
        <taxon>Micrococcales</taxon>
        <taxon>Dermabacteraceae</taxon>
        <taxon>Brachybacterium</taxon>
    </lineage>
</organism>
<dbReference type="Pfam" id="PF01925">
    <property type="entry name" value="TauE"/>
    <property type="match status" value="1"/>
</dbReference>
<keyword evidence="10" id="KW-1185">Reference proteome</keyword>
<keyword evidence="6 8" id="KW-1133">Transmembrane helix</keyword>
<sequence length="267" mass="27257">MHDLALLGDLSPWLLLFLCTAALVAGWVDAVVGGGGLVQLPALLTGMPADTATGAVLGTNKVASAAGTSISALTFVRRVRPVLATVLPLVLTAAAGSAIGAGLAGLIPRAGMAPIVLVALVVVGVHTLRRPVMGLEHAPRWSGRAHTLRTGAIGLGVGIYDGVLGPGTGSFFIILMVAVLGYGFLEASVHAKLANLTTNLGALLVFGLQGHVWWALGALMALANVVGGYAGARLAIRFGSGFVRIVFLVVLGALILRLAWDSLQLLW</sequence>